<dbReference type="AlphaFoldDB" id="A0AAD5WK87"/>
<sequence length="162" mass="17698">MKANKEAVQAFVLRFVMQTVFDALERQGRSALLPDAVISDILSQLSVSITYEPLQCQKVALDPAKDKRDKDADSCIIVANTVTGICKKDPQDGMMECNKDMAAAAINSIHLTLSGTLTTRNNIMANWSRAMWQSVLNRAVRTLALGPYRSNFFSASGAIDGN</sequence>
<evidence type="ECO:0000313" key="2">
    <source>
        <dbReference type="Proteomes" id="UP001196413"/>
    </source>
</evidence>
<comment type="caution">
    <text evidence="1">The sequence shown here is derived from an EMBL/GenBank/DDBJ whole genome shotgun (WGS) entry which is preliminary data.</text>
</comment>
<name>A0AAD5WK87_PARTN</name>
<proteinExistence type="predicted"/>
<evidence type="ECO:0000313" key="1">
    <source>
        <dbReference type="EMBL" id="KAJ1372891.1"/>
    </source>
</evidence>
<accession>A0AAD5WK87</accession>
<organism evidence="1 2">
    <name type="scientific">Parelaphostrongylus tenuis</name>
    <name type="common">Meningeal worm</name>
    <dbReference type="NCBI Taxonomy" id="148309"/>
    <lineage>
        <taxon>Eukaryota</taxon>
        <taxon>Metazoa</taxon>
        <taxon>Ecdysozoa</taxon>
        <taxon>Nematoda</taxon>
        <taxon>Chromadorea</taxon>
        <taxon>Rhabditida</taxon>
        <taxon>Rhabditina</taxon>
        <taxon>Rhabditomorpha</taxon>
        <taxon>Strongyloidea</taxon>
        <taxon>Metastrongylidae</taxon>
        <taxon>Parelaphostrongylus</taxon>
    </lineage>
</organism>
<dbReference type="Proteomes" id="UP001196413">
    <property type="component" value="Unassembled WGS sequence"/>
</dbReference>
<keyword evidence="2" id="KW-1185">Reference proteome</keyword>
<protein>
    <submittedName>
        <fullName evidence="1">Uncharacterized protein</fullName>
    </submittedName>
</protein>
<reference evidence="1" key="1">
    <citation type="submission" date="2021-06" db="EMBL/GenBank/DDBJ databases">
        <title>Parelaphostrongylus tenuis whole genome reference sequence.</title>
        <authorList>
            <person name="Garwood T.J."/>
            <person name="Larsen P.A."/>
            <person name="Fountain-Jones N.M."/>
            <person name="Garbe J.R."/>
            <person name="Macchietto M.G."/>
            <person name="Kania S.A."/>
            <person name="Gerhold R.W."/>
            <person name="Richards J.E."/>
            <person name="Wolf T.M."/>
        </authorList>
    </citation>
    <scope>NUCLEOTIDE SEQUENCE</scope>
    <source>
        <strain evidence="1">MNPRO001-30</strain>
        <tissue evidence="1">Meninges</tissue>
    </source>
</reference>
<gene>
    <name evidence="1" type="ORF">KIN20_035184</name>
</gene>
<dbReference type="EMBL" id="JAHQIW010007199">
    <property type="protein sequence ID" value="KAJ1372891.1"/>
    <property type="molecule type" value="Genomic_DNA"/>
</dbReference>